<evidence type="ECO:0000313" key="6">
    <source>
        <dbReference type="EnsemblMetazoa" id="XP_014252398.1"/>
    </source>
</evidence>
<dbReference type="PROSITE" id="PS50240">
    <property type="entry name" value="TRYPSIN_DOM"/>
    <property type="match status" value="1"/>
</dbReference>
<name>A0A8I6TFJ8_CIMLE</name>
<dbReference type="SUPFAM" id="SSF50494">
    <property type="entry name" value="Trypsin-like serine proteases"/>
    <property type="match status" value="1"/>
</dbReference>
<feature type="domain" description="Peptidase S1" evidence="5">
    <location>
        <begin position="28"/>
        <end position="274"/>
    </location>
</feature>
<feature type="signal peptide" evidence="4">
    <location>
        <begin position="1"/>
        <end position="23"/>
    </location>
</feature>
<dbReference type="PANTHER" id="PTHR24264">
    <property type="entry name" value="TRYPSIN-RELATED"/>
    <property type="match status" value="1"/>
</dbReference>
<dbReference type="InterPro" id="IPR050127">
    <property type="entry name" value="Serine_Proteases_S1"/>
</dbReference>
<organism evidence="6 7">
    <name type="scientific">Cimex lectularius</name>
    <name type="common">Bed bug</name>
    <name type="synonym">Acanthia lectularia</name>
    <dbReference type="NCBI Taxonomy" id="79782"/>
    <lineage>
        <taxon>Eukaryota</taxon>
        <taxon>Metazoa</taxon>
        <taxon>Ecdysozoa</taxon>
        <taxon>Arthropoda</taxon>
        <taxon>Hexapoda</taxon>
        <taxon>Insecta</taxon>
        <taxon>Pterygota</taxon>
        <taxon>Neoptera</taxon>
        <taxon>Paraneoptera</taxon>
        <taxon>Hemiptera</taxon>
        <taxon>Heteroptera</taxon>
        <taxon>Panheteroptera</taxon>
        <taxon>Cimicomorpha</taxon>
        <taxon>Cimicidae</taxon>
        <taxon>Cimex</taxon>
    </lineage>
</organism>
<keyword evidence="4" id="KW-0732">Signal</keyword>
<dbReference type="OrthoDB" id="8189841at2759"/>
<evidence type="ECO:0000256" key="3">
    <source>
        <dbReference type="ARBA" id="ARBA00022825"/>
    </source>
</evidence>
<dbReference type="InterPro" id="IPR043504">
    <property type="entry name" value="Peptidase_S1_PA_chymotrypsin"/>
</dbReference>
<sequence>MVRHIRSALYFIWIFLTFKILKADEGKIVGGRVAQPGEFPFQLCMWGEQRCGGALVTMRQFMTAAHCFVKKSSKNDITKHFMIAGVVDCTKKDDPFYQKRGIKDYKMHPDFAYKKDMTAYHDFAIGIVDKPFDQSERVKVGAFPNTDPAKFRQYWEDISKNGKKCLAMGFGAMTDINAKDFSNDLKIAEMNPKDPAFCKTTHMYDSDKLMDGEVCCIPENVKTESQGKGDAGTALVCEGFMFGVGTAGYFQPDYNVQYFTLAYPYLNLIEKESGYICRSSHMAVIFGFFTVVVVNGLQF</sequence>
<gene>
    <name evidence="6" type="primary">106668299</name>
</gene>
<dbReference type="Proteomes" id="UP000494040">
    <property type="component" value="Unassembled WGS sequence"/>
</dbReference>
<protein>
    <recommendedName>
        <fullName evidence="5">Peptidase S1 domain-containing protein</fullName>
    </recommendedName>
</protein>
<dbReference type="GO" id="GO:0006508">
    <property type="term" value="P:proteolysis"/>
    <property type="evidence" value="ECO:0007669"/>
    <property type="project" value="UniProtKB-KW"/>
</dbReference>
<dbReference type="KEGG" id="clec:106668299"/>
<dbReference type="GO" id="GO:0005615">
    <property type="term" value="C:extracellular space"/>
    <property type="evidence" value="ECO:0007669"/>
    <property type="project" value="TreeGrafter"/>
</dbReference>
<dbReference type="InterPro" id="IPR009003">
    <property type="entry name" value="Peptidase_S1_PA"/>
</dbReference>
<dbReference type="GO" id="GO:0004252">
    <property type="term" value="F:serine-type endopeptidase activity"/>
    <property type="evidence" value="ECO:0007669"/>
    <property type="project" value="InterPro"/>
</dbReference>
<keyword evidence="7" id="KW-1185">Reference proteome</keyword>
<dbReference type="SMART" id="SM00020">
    <property type="entry name" value="Tryp_SPc"/>
    <property type="match status" value="1"/>
</dbReference>
<dbReference type="InterPro" id="IPR018114">
    <property type="entry name" value="TRYPSIN_HIS"/>
</dbReference>
<evidence type="ECO:0000259" key="5">
    <source>
        <dbReference type="PROSITE" id="PS50240"/>
    </source>
</evidence>
<evidence type="ECO:0000256" key="4">
    <source>
        <dbReference type="SAM" id="SignalP"/>
    </source>
</evidence>
<dbReference type="AlphaFoldDB" id="A0A8I6TFJ8"/>
<evidence type="ECO:0000256" key="1">
    <source>
        <dbReference type="ARBA" id="ARBA00022670"/>
    </source>
</evidence>
<feature type="chain" id="PRO_5035152927" description="Peptidase S1 domain-containing protein" evidence="4">
    <location>
        <begin position="24"/>
        <end position="299"/>
    </location>
</feature>
<evidence type="ECO:0000313" key="7">
    <source>
        <dbReference type="Proteomes" id="UP000494040"/>
    </source>
</evidence>
<dbReference type="InterPro" id="IPR001254">
    <property type="entry name" value="Trypsin_dom"/>
</dbReference>
<evidence type="ECO:0000256" key="2">
    <source>
        <dbReference type="ARBA" id="ARBA00022801"/>
    </source>
</evidence>
<dbReference type="Gene3D" id="2.40.10.10">
    <property type="entry name" value="Trypsin-like serine proteases"/>
    <property type="match status" value="1"/>
</dbReference>
<proteinExistence type="predicted"/>
<dbReference type="EnsemblMetazoa" id="XM_014396912.1">
    <property type="protein sequence ID" value="XP_014252398.1"/>
    <property type="gene ID" value="LOC106668299"/>
</dbReference>
<keyword evidence="2" id="KW-0378">Hydrolase</keyword>
<dbReference type="Pfam" id="PF00089">
    <property type="entry name" value="Trypsin"/>
    <property type="match status" value="1"/>
</dbReference>
<keyword evidence="1" id="KW-0645">Protease</keyword>
<dbReference type="PROSITE" id="PS00134">
    <property type="entry name" value="TRYPSIN_HIS"/>
    <property type="match status" value="1"/>
</dbReference>
<keyword evidence="3" id="KW-0720">Serine protease</keyword>
<reference evidence="6" key="1">
    <citation type="submission" date="2022-01" db="UniProtKB">
        <authorList>
            <consortium name="EnsemblMetazoa"/>
        </authorList>
    </citation>
    <scope>IDENTIFICATION</scope>
</reference>
<dbReference type="PANTHER" id="PTHR24264:SF54">
    <property type="entry name" value="PEPTIDASE S1 DOMAIN-CONTAINING PROTEIN"/>
    <property type="match status" value="1"/>
</dbReference>
<accession>A0A8I6TFJ8</accession>